<evidence type="ECO:0000313" key="2">
    <source>
        <dbReference type="Proteomes" id="UP000562027"/>
    </source>
</evidence>
<organism evidence="1 2">
    <name type="scientific">Roseateles oligotrophus</name>
    <dbReference type="NCBI Taxonomy" id="1769250"/>
    <lineage>
        <taxon>Bacteria</taxon>
        <taxon>Pseudomonadati</taxon>
        <taxon>Pseudomonadota</taxon>
        <taxon>Betaproteobacteria</taxon>
        <taxon>Burkholderiales</taxon>
        <taxon>Sphaerotilaceae</taxon>
        <taxon>Roseateles</taxon>
    </lineage>
</organism>
<name>A0A840L9Z2_9BURK</name>
<keyword evidence="2" id="KW-1185">Reference proteome</keyword>
<dbReference type="EMBL" id="JACHLP010000007">
    <property type="protein sequence ID" value="MBB4844990.1"/>
    <property type="molecule type" value="Genomic_DNA"/>
</dbReference>
<reference evidence="1 2" key="1">
    <citation type="submission" date="2020-08" db="EMBL/GenBank/DDBJ databases">
        <title>Functional genomics of gut bacteria from endangered species of beetles.</title>
        <authorList>
            <person name="Carlos-Shanley C."/>
        </authorList>
    </citation>
    <scope>NUCLEOTIDE SEQUENCE [LARGE SCALE GENOMIC DNA]</scope>
    <source>
        <strain evidence="1 2">S00239</strain>
    </source>
</reference>
<dbReference type="RefSeq" id="WP_184302298.1">
    <property type="nucleotide sequence ID" value="NZ_JACHLP010000007.1"/>
</dbReference>
<comment type="caution">
    <text evidence="1">The sequence shown here is derived from an EMBL/GenBank/DDBJ whole genome shotgun (WGS) entry which is preliminary data.</text>
</comment>
<evidence type="ECO:0000313" key="1">
    <source>
        <dbReference type="EMBL" id="MBB4844990.1"/>
    </source>
</evidence>
<dbReference type="AlphaFoldDB" id="A0A840L9Z2"/>
<proteinExistence type="predicted"/>
<accession>A0A840L9Z2</accession>
<dbReference type="Proteomes" id="UP000562027">
    <property type="component" value="Unassembled WGS sequence"/>
</dbReference>
<sequence>MTTTIIKTVGSGGDYADFNAAAAAMPADLVAADQEWILEIGNAAELVLSTPQAIAGKTVDATRKITVRAKAGQGMADNANKLSNPLAYNPANGAAIRTTAGGWGTALDFRSVQLVQRLQIKAQAASPSITLRMDGVVGAQIDRCVLDCAMTAQADGEGAIWVNRLTNSVLVIRDADYSKIGVVLSGANARADNVTAFCGVLQAAVDLFYARYTAAAVKNCAVFGAGNLTSPLQSGSTSFTYTVTNLAAPSGVGNLGGLVAANQFTNATLASLDLRVKPSASLVNAGVPDAETGGIDVVGMSRHASTPTVGAWEFKAATGASIAGSGGISSAEAFGVPTVTASGGTSATIQGDAIKTPSGSVLASTLIPKIAFLRLADMSVALSLSNQTTNAQGFVPVTSAALTAGVVYLRVLADGTGANVGCKAFTAV</sequence>
<protein>
    <submittedName>
        <fullName evidence="1">Uncharacterized protein</fullName>
    </submittedName>
</protein>
<gene>
    <name evidence="1" type="ORF">HNP55_003536</name>
</gene>